<protein>
    <submittedName>
        <fullName evidence="3">Basic proline-rich protein-like</fullName>
    </submittedName>
</protein>
<dbReference type="RefSeq" id="XP_040479650.1">
    <property type="nucleotide sequence ID" value="XM_040623716.1"/>
</dbReference>
<dbReference type="Proteomes" id="UP000261680">
    <property type="component" value="Unplaced"/>
</dbReference>
<dbReference type="KEGG" id="umr:121101071"/>
<feature type="compositionally biased region" description="Low complexity" evidence="1">
    <location>
        <begin position="89"/>
        <end position="109"/>
    </location>
</feature>
<feature type="region of interest" description="Disordered" evidence="1">
    <location>
        <begin position="1"/>
        <end position="157"/>
    </location>
</feature>
<feature type="compositionally biased region" description="Basic and acidic residues" evidence="1">
    <location>
        <begin position="27"/>
        <end position="51"/>
    </location>
</feature>
<dbReference type="GeneID" id="121101071"/>
<name>A0A8M1FBS4_URSMA</name>
<evidence type="ECO:0000256" key="1">
    <source>
        <dbReference type="SAM" id="MobiDB-lite"/>
    </source>
</evidence>
<sequence>MSIDAQRPQRDHKMHLATYEDSLPWVDEPRRAGERRETHQAPCRPLRERAAPRGCSGGGGGAGLTPRPGRPGPRPAPRPSQRPEPAPQQPEARAPGRAAAREAPLPAGGSPATPAAWSLAAGTAPPSRAPPRSRPAPPPRGCPRATASVSREPLTRRWRCQSCRGRRRGCCGRRCSRCRCRVPRLPSATPPPPLERRGRPSPRPRPRPGQPLATGAARPPLGAPARPSRSRQWPARLSFRGAVSQPIQNSPESPFLPPAFNVTARSGAASRSPVPGSESLASPRCAPATSGFNPPWRVQRQLRLPTEGPREPSASAWARDPTTLSCLNRSPWPQLQVPFPGHPAWAASWRQVPGAGPRGRSRSNSTIASKAQHFQAPHRLSLTFAASPAIGIPTPNLPGLRKN</sequence>
<feature type="compositionally biased region" description="Pro residues" evidence="1">
    <location>
        <begin position="127"/>
        <end position="141"/>
    </location>
</feature>
<evidence type="ECO:0000313" key="3">
    <source>
        <dbReference type="RefSeq" id="XP_040479650.1"/>
    </source>
</evidence>
<feature type="region of interest" description="Disordered" evidence="1">
    <location>
        <begin position="266"/>
        <end position="319"/>
    </location>
</feature>
<evidence type="ECO:0000313" key="2">
    <source>
        <dbReference type="Proteomes" id="UP000261680"/>
    </source>
</evidence>
<proteinExistence type="predicted"/>
<organism evidence="2 3">
    <name type="scientific">Ursus maritimus</name>
    <name type="common">Polar bear</name>
    <name type="synonym">Thalarctos maritimus</name>
    <dbReference type="NCBI Taxonomy" id="29073"/>
    <lineage>
        <taxon>Eukaryota</taxon>
        <taxon>Metazoa</taxon>
        <taxon>Chordata</taxon>
        <taxon>Craniata</taxon>
        <taxon>Vertebrata</taxon>
        <taxon>Euteleostomi</taxon>
        <taxon>Mammalia</taxon>
        <taxon>Eutheria</taxon>
        <taxon>Laurasiatheria</taxon>
        <taxon>Carnivora</taxon>
        <taxon>Caniformia</taxon>
        <taxon>Ursidae</taxon>
        <taxon>Ursus</taxon>
    </lineage>
</organism>
<feature type="region of interest" description="Disordered" evidence="1">
    <location>
        <begin position="350"/>
        <end position="374"/>
    </location>
</feature>
<feature type="region of interest" description="Disordered" evidence="1">
    <location>
        <begin position="182"/>
        <end position="236"/>
    </location>
</feature>
<gene>
    <name evidence="3" type="primary">LOC121101071</name>
</gene>
<reference evidence="3" key="1">
    <citation type="submission" date="2025-08" db="UniProtKB">
        <authorList>
            <consortium name="RefSeq"/>
        </authorList>
    </citation>
    <scope>IDENTIFICATION</scope>
    <source>
        <tissue evidence="3">Whole blood</tissue>
    </source>
</reference>
<feature type="compositionally biased region" description="Pro residues" evidence="1">
    <location>
        <begin position="68"/>
        <end position="88"/>
    </location>
</feature>
<feature type="compositionally biased region" description="Low complexity" evidence="1">
    <location>
        <begin position="210"/>
        <end position="231"/>
    </location>
</feature>
<keyword evidence="2" id="KW-1185">Reference proteome</keyword>
<dbReference type="AlphaFoldDB" id="A0A8M1FBS4"/>
<accession>A0A8M1FBS4</accession>